<dbReference type="AlphaFoldDB" id="A0A937VYH5"/>
<evidence type="ECO:0000256" key="8">
    <source>
        <dbReference type="ARBA" id="ARBA00022989"/>
    </source>
</evidence>
<dbReference type="GO" id="GO:0006824">
    <property type="term" value="P:cobalt ion transport"/>
    <property type="evidence" value="ECO:0007669"/>
    <property type="project" value="UniProtKB-KW"/>
</dbReference>
<feature type="transmembrane region" description="Helical" evidence="14">
    <location>
        <begin position="443"/>
        <end position="469"/>
    </location>
</feature>
<name>A0A937VYH5_UNCTE</name>
<evidence type="ECO:0000256" key="5">
    <source>
        <dbReference type="ARBA" id="ARBA00022475"/>
    </source>
</evidence>
<evidence type="ECO:0000313" key="15">
    <source>
        <dbReference type="EMBL" id="MBM3223458.1"/>
    </source>
</evidence>
<reference evidence="15" key="1">
    <citation type="submission" date="2019-03" db="EMBL/GenBank/DDBJ databases">
        <title>Lake Tanganyika Metagenome-Assembled Genomes (MAGs).</title>
        <authorList>
            <person name="Tran P."/>
        </authorList>
    </citation>
    <scope>NUCLEOTIDE SEQUENCE</scope>
    <source>
        <strain evidence="15">K_DeepCast_65m_m2_066</strain>
    </source>
</reference>
<evidence type="ECO:0000256" key="3">
    <source>
        <dbReference type="ARBA" id="ARBA00022426"/>
    </source>
</evidence>
<dbReference type="PANTHER" id="PTHR40659">
    <property type="entry name" value="NICKEL/COBALT EFFLUX SYSTEM RCNA"/>
    <property type="match status" value="1"/>
</dbReference>
<keyword evidence="4" id="KW-0813">Transport</keyword>
<evidence type="ECO:0000256" key="14">
    <source>
        <dbReference type="SAM" id="Phobius"/>
    </source>
</evidence>
<comment type="function">
    <text evidence="1">Efflux system for nickel and cobalt.</text>
</comment>
<feature type="transmembrane region" description="Helical" evidence="14">
    <location>
        <begin position="289"/>
        <end position="319"/>
    </location>
</feature>
<proteinExistence type="predicted"/>
<dbReference type="GO" id="GO:0046583">
    <property type="term" value="F:monoatomic cation efflux transmembrane transporter activity"/>
    <property type="evidence" value="ECO:0007669"/>
    <property type="project" value="TreeGrafter"/>
</dbReference>
<evidence type="ECO:0000256" key="9">
    <source>
        <dbReference type="ARBA" id="ARBA00023065"/>
    </source>
</evidence>
<dbReference type="PANTHER" id="PTHR40659:SF1">
    <property type="entry name" value="NICKEL_COBALT EFFLUX SYSTEM RCNA"/>
    <property type="match status" value="1"/>
</dbReference>
<evidence type="ECO:0000256" key="2">
    <source>
        <dbReference type="ARBA" id="ARBA00004651"/>
    </source>
</evidence>
<organism evidence="15 16">
    <name type="scientific">Tectimicrobiota bacterium</name>
    <dbReference type="NCBI Taxonomy" id="2528274"/>
    <lineage>
        <taxon>Bacteria</taxon>
        <taxon>Pseudomonadati</taxon>
        <taxon>Nitrospinota/Tectimicrobiota group</taxon>
        <taxon>Candidatus Tectimicrobiota</taxon>
    </lineage>
</organism>
<keyword evidence="11 14" id="KW-0472">Membrane</keyword>
<evidence type="ECO:0000256" key="6">
    <source>
        <dbReference type="ARBA" id="ARBA00022596"/>
    </source>
</evidence>
<keyword evidence="8 14" id="KW-1133">Transmembrane helix</keyword>
<protein>
    <recommendedName>
        <fullName evidence="17">Nickel/cobalt efflux system</fullName>
    </recommendedName>
</protein>
<evidence type="ECO:0000256" key="10">
    <source>
        <dbReference type="ARBA" id="ARBA00023112"/>
    </source>
</evidence>
<evidence type="ECO:0000256" key="12">
    <source>
        <dbReference type="ARBA" id="ARBA00023285"/>
    </source>
</evidence>
<evidence type="ECO:0000256" key="11">
    <source>
        <dbReference type="ARBA" id="ARBA00023136"/>
    </source>
</evidence>
<keyword evidence="7 14" id="KW-0812">Transmembrane</keyword>
<feature type="region of interest" description="Disordered" evidence="13">
    <location>
        <begin position="369"/>
        <end position="404"/>
    </location>
</feature>
<dbReference type="Proteomes" id="UP000712673">
    <property type="component" value="Unassembled WGS sequence"/>
</dbReference>
<dbReference type="GO" id="GO:0010045">
    <property type="term" value="P:response to nickel cation"/>
    <property type="evidence" value="ECO:0007669"/>
    <property type="project" value="TreeGrafter"/>
</dbReference>
<dbReference type="Pfam" id="PF03824">
    <property type="entry name" value="NicO"/>
    <property type="match status" value="1"/>
</dbReference>
<feature type="transmembrane region" description="Helical" evidence="14">
    <location>
        <begin position="325"/>
        <end position="345"/>
    </location>
</feature>
<feature type="transmembrane region" description="Helical" evidence="14">
    <location>
        <begin position="481"/>
        <end position="505"/>
    </location>
</feature>
<evidence type="ECO:0000313" key="16">
    <source>
        <dbReference type="Proteomes" id="UP000712673"/>
    </source>
</evidence>
<dbReference type="GO" id="GO:0015099">
    <property type="term" value="F:nickel cation transmembrane transporter activity"/>
    <property type="evidence" value="ECO:0007669"/>
    <property type="project" value="InterPro"/>
</dbReference>
<dbReference type="InterPro" id="IPR011541">
    <property type="entry name" value="Ni/Co_transpt_high_affinity"/>
</dbReference>
<evidence type="ECO:0000256" key="7">
    <source>
        <dbReference type="ARBA" id="ARBA00022692"/>
    </source>
</evidence>
<feature type="transmembrane region" description="Helical" evidence="14">
    <location>
        <begin position="409"/>
        <end position="437"/>
    </location>
</feature>
<feature type="compositionally biased region" description="Basic and acidic residues" evidence="13">
    <location>
        <begin position="391"/>
        <end position="404"/>
    </location>
</feature>
<dbReference type="GO" id="GO:0032025">
    <property type="term" value="P:response to cobalt ion"/>
    <property type="evidence" value="ECO:0007669"/>
    <property type="project" value="TreeGrafter"/>
</dbReference>
<evidence type="ECO:0008006" key="17">
    <source>
        <dbReference type="Google" id="ProtNLM"/>
    </source>
</evidence>
<evidence type="ECO:0000256" key="4">
    <source>
        <dbReference type="ARBA" id="ARBA00022448"/>
    </source>
</evidence>
<dbReference type="InterPro" id="IPR051224">
    <property type="entry name" value="NiCoT_RcnA"/>
</dbReference>
<feature type="transmembrane region" description="Helical" evidence="14">
    <location>
        <begin position="247"/>
        <end position="268"/>
    </location>
</feature>
<keyword evidence="5" id="KW-1003">Cell membrane</keyword>
<evidence type="ECO:0000256" key="13">
    <source>
        <dbReference type="SAM" id="MobiDB-lite"/>
    </source>
</evidence>
<sequence length="513" mass="55037">MPHPQLFVRLTALSLLVVGLCSLPRLGSAHPLGNFSINQFTALEIHPTALVLRYVVDMAEIPTFQEMHAHNIPARPNEPSTLAYLTRKGEELRQGLVVRTGERVLPLTLQSSDIVFPPGAGDLPTLRLMLVYQAPLAQETGELVYEDRNFPQRVGWKEIVANPHGGVRFGHSSVPAESRSKQLAEYAPDLLQAPPQDLRAALTFTMPTEVHRQEPQVPVGALAFAPAVPDAQTPRSRLTELVTAGHLHPGTIVFALLLALGLGALHALEPGHGKTLVAAYLVGTRGTAWHAFVLGLTVTASHTMGVFALGAVTLFASQYIVPEQLYPWLGLTSGLLIVGMGVTLLQRAWHHGHDTLLAAPVPASGPYPLTHPHPHVHAHPHPHGASHHGHGHTEHSHSHARSDSEERQAVSYGTLLTLGITGGMIPCPGALVVLLSTVALQRIAFGMLLIVAFSIGLAAVLVVTGLLLVSARGVVRRWRSAAPWLTYVPVLSPCVMILLGVFLAVQALRGTGW</sequence>
<gene>
    <name evidence="15" type="ORF">FJZ47_06630</name>
</gene>
<comment type="caution">
    <text evidence="15">The sequence shown here is derived from an EMBL/GenBank/DDBJ whole genome shotgun (WGS) entry which is preliminary data.</text>
</comment>
<comment type="subcellular location">
    <subcellularLocation>
        <location evidence="2">Cell membrane</location>
        <topology evidence="2">Multi-pass membrane protein</topology>
    </subcellularLocation>
</comment>
<keyword evidence="10" id="KW-0921">Nickel transport</keyword>
<keyword evidence="9" id="KW-0406">Ion transport</keyword>
<evidence type="ECO:0000256" key="1">
    <source>
        <dbReference type="ARBA" id="ARBA00002510"/>
    </source>
</evidence>
<keyword evidence="12" id="KW-0170">Cobalt</keyword>
<dbReference type="EMBL" id="VGLS01000147">
    <property type="protein sequence ID" value="MBM3223458.1"/>
    <property type="molecule type" value="Genomic_DNA"/>
</dbReference>
<feature type="compositionally biased region" description="Basic residues" evidence="13">
    <location>
        <begin position="372"/>
        <end position="390"/>
    </location>
</feature>
<keyword evidence="3" id="KW-0171">Cobalt transport</keyword>
<dbReference type="GO" id="GO:0005886">
    <property type="term" value="C:plasma membrane"/>
    <property type="evidence" value="ECO:0007669"/>
    <property type="project" value="UniProtKB-SubCell"/>
</dbReference>
<accession>A0A937VYH5</accession>
<keyword evidence="6" id="KW-0533">Nickel</keyword>